<keyword evidence="4" id="KW-0460">Magnesium</keyword>
<evidence type="ECO:0000313" key="10">
    <source>
        <dbReference type="Proteomes" id="UP000290588"/>
    </source>
</evidence>
<evidence type="ECO:0000256" key="3">
    <source>
        <dbReference type="ARBA" id="ARBA00047317"/>
    </source>
</evidence>
<dbReference type="GO" id="GO:0061599">
    <property type="term" value="F:molybdopterin molybdotransferase activity"/>
    <property type="evidence" value="ECO:0007669"/>
    <property type="project" value="UniProtKB-UniRule"/>
</dbReference>
<keyword evidence="5" id="KW-1133">Transmembrane helix</keyword>
<dbReference type="GO" id="GO:0005829">
    <property type="term" value="C:cytosol"/>
    <property type="evidence" value="ECO:0007669"/>
    <property type="project" value="TreeGrafter"/>
</dbReference>
<protein>
    <recommendedName>
        <fullName evidence="4">Molybdopterin molybdenumtransferase</fullName>
        <ecNumber evidence="4">2.10.1.1</ecNumber>
    </recommendedName>
</protein>
<dbReference type="Proteomes" id="UP000290588">
    <property type="component" value="Unassembled WGS sequence"/>
</dbReference>
<comment type="function">
    <text evidence="1 4">Catalyzes the insertion of molybdate into adenylated molybdopterin with the concomitant release of AMP.</text>
</comment>
<reference evidence="8 10" key="1">
    <citation type="submission" date="2017-09" db="EMBL/GenBank/DDBJ databases">
        <title>Genomics of the genus Arcobacter.</title>
        <authorList>
            <person name="Perez-Cataluna A."/>
            <person name="Figueras M.J."/>
            <person name="Salas-Masso N."/>
        </authorList>
    </citation>
    <scope>NUCLEOTIDE SEQUENCE [LARGE SCALE GENOMIC DNA]</scope>
    <source>
        <strain evidence="8 10">CECT 7837</strain>
    </source>
</reference>
<evidence type="ECO:0000256" key="4">
    <source>
        <dbReference type="RuleBase" id="RU365090"/>
    </source>
</evidence>
<keyword evidence="4" id="KW-0500">Molybdenum</keyword>
<comment type="catalytic activity">
    <reaction evidence="3">
        <text>adenylyl-molybdopterin + molybdate = Mo-molybdopterin + AMP + H(+)</text>
        <dbReference type="Rhea" id="RHEA:35047"/>
        <dbReference type="ChEBI" id="CHEBI:15378"/>
        <dbReference type="ChEBI" id="CHEBI:36264"/>
        <dbReference type="ChEBI" id="CHEBI:62727"/>
        <dbReference type="ChEBI" id="CHEBI:71302"/>
        <dbReference type="ChEBI" id="CHEBI:456215"/>
        <dbReference type="EC" id="2.10.1.1"/>
    </reaction>
</comment>
<feature type="transmembrane region" description="Helical" evidence="5">
    <location>
        <begin position="292"/>
        <end position="316"/>
    </location>
</feature>
<dbReference type="SUPFAM" id="SSF63867">
    <property type="entry name" value="MoeA C-terminal domain-like"/>
    <property type="match status" value="1"/>
</dbReference>
<keyword evidence="9" id="KW-1185">Reference proteome</keyword>
<evidence type="ECO:0000256" key="5">
    <source>
        <dbReference type="SAM" id="Phobius"/>
    </source>
</evidence>
<evidence type="ECO:0000259" key="6">
    <source>
        <dbReference type="SMART" id="SM00852"/>
    </source>
</evidence>
<dbReference type="Pfam" id="PF03453">
    <property type="entry name" value="MoeA_N"/>
    <property type="match status" value="1"/>
</dbReference>
<dbReference type="PANTHER" id="PTHR10192:SF5">
    <property type="entry name" value="GEPHYRIN"/>
    <property type="match status" value="1"/>
</dbReference>
<dbReference type="InterPro" id="IPR038987">
    <property type="entry name" value="MoeA-like"/>
</dbReference>
<dbReference type="Gene3D" id="3.90.105.10">
    <property type="entry name" value="Molybdopterin biosynthesis moea protein, domain 2"/>
    <property type="match status" value="1"/>
</dbReference>
<dbReference type="InterPro" id="IPR005110">
    <property type="entry name" value="MoeA_linker/N"/>
</dbReference>
<proteinExistence type="inferred from homology"/>
<sequence>MRNFISYKKSIEILNNIQLTKQTTQKLFITQALGKILAKDVIANHNSPEFPTSAMDGYAIRYEDLKSEFLEIIAKNPAGYVVESEVSLNKCIKTFTGSLMPKGSDTLIPIENVEVIENKIKIKKDVPFAFAVREMGENYKKDEVLIKKGTKIGFAEIGVLASLNISMIEVVVNPIIAVASTGSEVLDLGEIQTNDSQIRSSNHLTLEVLFKSNGAEVLQMGVVKDDIDSIANLFETALQKADIVVTTGGVSVGDYDFVQDVIKDKLKAEVLFHGVSIKPGMHILIALKDKKIIVALPGFAYSSTVCAILYVLPLIYKFRNSNESLPIIKAKITQDFPKKTDKTVFTACNVKYLNGEYVIDFEGKKEGTSAILTNMLESPALLIQDEDSKDLKSGDLVDILLLNQLK</sequence>
<dbReference type="InterPro" id="IPR036688">
    <property type="entry name" value="MoeA_C_domain_IV_sf"/>
</dbReference>
<evidence type="ECO:0000313" key="7">
    <source>
        <dbReference type="EMBL" id="AXX95059.1"/>
    </source>
</evidence>
<dbReference type="AlphaFoldDB" id="A0A347U881"/>
<evidence type="ECO:0000313" key="9">
    <source>
        <dbReference type="Proteomes" id="UP000262582"/>
    </source>
</evidence>
<dbReference type="SUPFAM" id="SSF53218">
    <property type="entry name" value="Molybdenum cofactor biosynthesis proteins"/>
    <property type="match status" value="1"/>
</dbReference>
<dbReference type="GO" id="GO:0006777">
    <property type="term" value="P:Mo-molybdopterin cofactor biosynthetic process"/>
    <property type="evidence" value="ECO:0007669"/>
    <property type="project" value="UniProtKB-UniRule"/>
</dbReference>
<dbReference type="CDD" id="cd00887">
    <property type="entry name" value="MoeA"/>
    <property type="match status" value="1"/>
</dbReference>
<dbReference type="EMBL" id="NXIG01000007">
    <property type="protein sequence ID" value="RXI30380.1"/>
    <property type="molecule type" value="Genomic_DNA"/>
</dbReference>
<dbReference type="Gene3D" id="3.40.980.10">
    <property type="entry name" value="MoaB/Mog-like domain"/>
    <property type="match status" value="1"/>
</dbReference>
<dbReference type="InterPro" id="IPR036135">
    <property type="entry name" value="MoeA_linker/N_sf"/>
</dbReference>
<organism evidence="8 10">
    <name type="scientific">Arcobacter ellisii</name>
    <dbReference type="NCBI Taxonomy" id="913109"/>
    <lineage>
        <taxon>Bacteria</taxon>
        <taxon>Pseudomonadati</taxon>
        <taxon>Campylobacterota</taxon>
        <taxon>Epsilonproteobacteria</taxon>
        <taxon>Campylobacterales</taxon>
        <taxon>Arcobacteraceae</taxon>
        <taxon>Arcobacter</taxon>
    </lineage>
</organism>
<dbReference type="Gene3D" id="2.40.340.10">
    <property type="entry name" value="MoeA, C-terminal, domain IV"/>
    <property type="match status" value="1"/>
</dbReference>
<accession>A0A347U881</accession>
<comment type="similarity">
    <text evidence="2 4">Belongs to the MoeA family.</text>
</comment>
<reference evidence="7 9" key="2">
    <citation type="submission" date="2018-08" db="EMBL/GenBank/DDBJ databases">
        <title>Complete genome of the Arcobacter ellisii type strain LMG 26155.</title>
        <authorList>
            <person name="Miller W.G."/>
            <person name="Yee E."/>
            <person name="Bono J.L."/>
        </authorList>
    </citation>
    <scope>NUCLEOTIDE SEQUENCE [LARGE SCALE GENOMIC DNA]</scope>
    <source>
        <strain evidence="7 9">LMG 26155</strain>
    </source>
</reference>
<dbReference type="InterPro" id="IPR001453">
    <property type="entry name" value="MoaB/Mog_dom"/>
</dbReference>
<comment type="pathway">
    <text evidence="4">Cofactor biosynthesis; molybdopterin biosynthesis.</text>
</comment>
<feature type="domain" description="MoaB/Mog" evidence="6">
    <location>
        <begin position="177"/>
        <end position="317"/>
    </location>
</feature>
<dbReference type="InterPro" id="IPR036425">
    <property type="entry name" value="MoaB/Mog-like_dom_sf"/>
</dbReference>
<dbReference type="Pfam" id="PF00994">
    <property type="entry name" value="MoCF_biosynth"/>
    <property type="match status" value="1"/>
</dbReference>
<comment type="cofactor">
    <cofactor evidence="4">
        <name>Mg(2+)</name>
        <dbReference type="ChEBI" id="CHEBI:18420"/>
    </cofactor>
</comment>
<evidence type="ECO:0000256" key="2">
    <source>
        <dbReference type="ARBA" id="ARBA00010763"/>
    </source>
</evidence>
<dbReference type="KEGG" id="aell:AELL_1396"/>
<dbReference type="Proteomes" id="UP000262582">
    <property type="component" value="Chromosome"/>
</dbReference>
<dbReference type="OrthoDB" id="9804758at2"/>
<dbReference type="PANTHER" id="PTHR10192">
    <property type="entry name" value="MOLYBDOPTERIN BIOSYNTHESIS PROTEIN"/>
    <property type="match status" value="1"/>
</dbReference>
<dbReference type="GO" id="GO:0046872">
    <property type="term" value="F:metal ion binding"/>
    <property type="evidence" value="ECO:0007669"/>
    <property type="project" value="UniProtKB-UniRule"/>
</dbReference>
<evidence type="ECO:0000256" key="1">
    <source>
        <dbReference type="ARBA" id="ARBA00002901"/>
    </source>
</evidence>
<keyword evidence="4" id="KW-0501">Molybdenum cofactor biosynthesis</keyword>
<dbReference type="RefSeq" id="WP_118917250.1">
    <property type="nucleotide sequence ID" value="NZ_CP032097.1"/>
</dbReference>
<name>A0A347U881_9BACT</name>
<gene>
    <name evidence="7" type="primary">moeA1</name>
    <name evidence="7" type="ORF">AELL_1396</name>
    <name evidence="8" type="ORF">CP962_08515</name>
</gene>
<keyword evidence="5" id="KW-0472">Membrane</keyword>
<dbReference type="EMBL" id="CP032097">
    <property type="protein sequence ID" value="AXX95059.1"/>
    <property type="molecule type" value="Genomic_DNA"/>
</dbReference>
<dbReference type="EC" id="2.10.1.1" evidence="4"/>
<keyword evidence="5" id="KW-0812">Transmembrane</keyword>
<dbReference type="SMART" id="SM00852">
    <property type="entry name" value="MoCF_biosynth"/>
    <property type="match status" value="1"/>
</dbReference>
<dbReference type="SUPFAM" id="SSF63882">
    <property type="entry name" value="MoeA N-terminal region -like"/>
    <property type="match status" value="1"/>
</dbReference>
<evidence type="ECO:0000313" key="8">
    <source>
        <dbReference type="EMBL" id="RXI30380.1"/>
    </source>
</evidence>
<dbReference type="Gene3D" id="2.170.190.11">
    <property type="entry name" value="Molybdopterin biosynthesis moea protein, domain 3"/>
    <property type="match status" value="1"/>
</dbReference>
<keyword evidence="4" id="KW-0479">Metal-binding</keyword>
<keyword evidence="4 7" id="KW-0808">Transferase</keyword>